<dbReference type="InParanoid" id="A0A2H3EF63"/>
<dbReference type="CDD" id="cd02440">
    <property type="entry name" value="AdoMet_MTases"/>
    <property type="match status" value="1"/>
</dbReference>
<name>A0A2H3EF63_ARMGA</name>
<dbReference type="GO" id="GO:0005737">
    <property type="term" value="C:cytoplasm"/>
    <property type="evidence" value="ECO:0007669"/>
    <property type="project" value="UniProtKB-SubCell"/>
</dbReference>
<keyword evidence="1" id="KW-0963">Cytoplasm</keyword>
<dbReference type="AlphaFoldDB" id="A0A2H3EF63"/>
<keyword evidence="1 2" id="KW-0489">Methyltransferase</keyword>
<keyword evidence="1 2" id="KW-0808">Transferase</keyword>
<evidence type="ECO:0000313" key="3">
    <source>
        <dbReference type="Proteomes" id="UP000217790"/>
    </source>
</evidence>
<comment type="function">
    <text evidence="1">S-adenosyl-L-methionine-dependent protein-lysine N-methyltransferase that methylates elongation factor 1-alpha.</text>
</comment>
<dbReference type="SUPFAM" id="SSF53335">
    <property type="entry name" value="S-adenosyl-L-methionine-dependent methyltransferases"/>
    <property type="match status" value="1"/>
</dbReference>
<dbReference type="GO" id="GO:0016279">
    <property type="term" value="F:protein-lysine N-methyltransferase activity"/>
    <property type="evidence" value="ECO:0007669"/>
    <property type="project" value="UniProtKB-UniRule"/>
</dbReference>
<dbReference type="OrthoDB" id="407325at2759"/>
<dbReference type="EC" id="2.1.1.-" evidence="1"/>
<dbReference type="PANTHER" id="PTHR14614">
    <property type="entry name" value="HEPATOCELLULAR CARCINOMA-ASSOCIATED ANTIGEN"/>
    <property type="match status" value="1"/>
</dbReference>
<feature type="binding site" evidence="1">
    <location>
        <position position="151"/>
    </location>
    <ligand>
        <name>S-adenosyl-L-methionine</name>
        <dbReference type="ChEBI" id="CHEBI:59789"/>
    </ligand>
</feature>
<feature type="binding site" evidence="1">
    <location>
        <position position="75"/>
    </location>
    <ligand>
        <name>S-adenosyl-L-methionine</name>
        <dbReference type="ChEBI" id="CHEBI:59789"/>
    </ligand>
</feature>
<dbReference type="Proteomes" id="UP000217790">
    <property type="component" value="Unassembled WGS sequence"/>
</dbReference>
<dbReference type="OMA" id="WEGYIFS"/>
<proteinExistence type="inferred from homology"/>
<dbReference type="InterPro" id="IPR029063">
    <property type="entry name" value="SAM-dependent_MTases_sf"/>
</dbReference>
<dbReference type="PANTHER" id="PTHR14614:SF132">
    <property type="entry name" value="PROTEIN-LYSINE METHYLTRANSFERASE C42C1.13"/>
    <property type="match status" value="1"/>
</dbReference>
<sequence length="263" mass="29346">MHHASGETALITQSPFSSVMGDIPRDPQAGEHILGQSEYSGQEKTMRLTFTKSSEDPVTVILSVDASPGCGGIVWPAGQILSNYLVQRDRSFLQDKTVLELGSGTGLVGIVAAMLGARVWVTDQAPLLDIMRQNVLRNNLTSSCTVAELNWGEPIPADMPVPDVVLAADCVYFEPAFPLLVQTLCDIYDKKPEVLFCYKKRRKVPGFPYSQSPGLRIMRCAQADKRFFALLKKKFTWEQVMDDPNREIYNRDSITLVRLHRLK</sequence>
<dbReference type="STRING" id="47427.A0A2H3EF63"/>
<dbReference type="Gene3D" id="3.40.50.150">
    <property type="entry name" value="Vaccinia Virus protein VP39"/>
    <property type="match status" value="1"/>
</dbReference>
<dbReference type="GO" id="GO:0032259">
    <property type="term" value="P:methylation"/>
    <property type="evidence" value="ECO:0007669"/>
    <property type="project" value="UniProtKB-KW"/>
</dbReference>
<comment type="subcellular location">
    <subcellularLocation>
        <location evidence="1">Cytoplasm</location>
    </subcellularLocation>
</comment>
<gene>
    <name evidence="1" type="primary">EFM6</name>
    <name evidence="2" type="ORF">ARMGADRAFT_1057673</name>
</gene>
<comment type="similarity">
    <text evidence="1">Belongs to the class I-like SAM-binding methyltransferase superfamily. METTL21 family. EFM6 subfamily.</text>
</comment>
<protein>
    <recommendedName>
        <fullName evidence="1">Protein-lysine N-methyltransferase EFM6</fullName>
        <ecNumber evidence="1">2.1.1.-</ecNumber>
    </recommendedName>
    <alternativeName>
        <fullName evidence="1">Elongation factor methyltransferase 6</fullName>
    </alternativeName>
</protein>
<dbReference type="HAMAP" id="MF_03198">
    <property type="entry name" value="Methyltr_EFM6"/>
    <property type="match status" value="1"/>
</dbReference>
<dbReference type="EMBL" id="KZ293645">
    <property type="protein sequence ID" value="PBL02173.1"/>
    <property type="molecule type" value="Genomic_DNA"/>
</dbReference>
<dbReference type="InterPro" id="IPR033684">
    <property type="entry name" value="EFM6"/>
</dbReference>
<accession>A0A2H3EF63</accession>
<evidence type="ECO:0000313" key="2">
    <source>
        <dbReference type="EMBL" id="PBL02173.1"/>
    </source>
</evidence>
<feature type="binding site" evidence="1">
    <location>
        <position position="168"/>
    </location>
    <ligand>
        <name>S-adenosyl-L-methionine</name>
        <dbReference type="ChEBI" id="CHEBI:59789"/>
    </ligand>
</feature>
<evidence type="ECO:0000256" key="1">
    <source>
        <dbReference type="HAMAP-Rule" id="MF_03198"/>
    </source>
</evidence>
<feature type="binding site" evidence="1">
    <location>
        <position position="123"/>
    </location>
    <ligand>
        <name>S-adenosyl-L-methionine</name>
        <dbReference type="ChEBI" id="CHEBI:59789"/>
    </ligand>
</feature>
<organism evidence="2 3">
    <name type="scientific">Armillaria gallica</name>
    <name type="common">Bulbous honey fungus</name>
    <name type="synonym">Armillaria bulbosa</name>
    <dbReference type="NCBI Taxonomy" id="47427"/>
    <lineage>
        <taxon>Eukaryota</taxon>
        <taxon>Fungi</taxon>
        <taxon>Dikarya</taxon>
        <taxon>Basidiomycota</taxon>
        <taxon>Agaricomycotina</taxon>
        <taxon>Agaricomycetes</taxon>
        <taxon>Agaricomycetidae</taxon>
        <taxon>Agaricales</taxon>
        <taxon>Marasmiineae</taxon>
        <taxon>Physalacriaceae</taxon>
        <taxon>Armillaria</taxon>
    </lineage>
</organism>
<feature type="binding site" evidence="1">
    <location>
        <begin position="102"/>
        <end position="104"/>
    </location>
    <ligand>
        <name>S-adenosyl-L-methionine</name>
        <dbReference type="ChEBI" id="CHEBI:59789"/>
    </ligand>
</feature>
<reference evidence="3" key="1">
    <citation type="journal article" date="2017" name="Nat. Ecol. Evol.">
        <title>Genome expansion and lineage-specific genetic innovations in the forest pathogenic fungi Armillaria.</title>
        <authorList>
            <person name="Sipos G."/>
            <person name="Prasanna A.N."/>
            <person name="Walter M.C."/>
            <person name="O'Connor E."/>
            <person name="Balint B."/>
            <person name="Krizsan K."/>
            <person name="Kiss B."/>
            <person name="Hess J."/>
            <person name="Varga T."/>
            <person name="Slot J."/>
            <person name="Riley R."/>
            <person name="Boka B."/>
            <person name="Rigling D."/>
            <person name="Barry K."/>
            <person name="Lee J."/>
            <person name="Mihaltcheva S."/>
            <person name="LaButti K."/>
            <person name="Lipzen A."/>
            <person name="Waldron R."/>
            <person name="Moloney N.M."/>
            <person name="Sperisen C."/>
            <person name="Kredics L."/>
            <person name="Vagvoelgyi C."/>
            <person name="Patrignani A."/>
            <person name="Fitzpatrick D."/>
            <person name="Nagy I."/>
            <person name="Doyle S."/>
            <person name="Anderson J.B."/>
            <person name="Grigoriev I.V."/>
            <person name="Gueldener U."/>
            <person name="Muensterkoetter M."/>
            <person name="Nagy L.G."/>
        </authorList>
    </citation>
    <scope>NUCLEOTIDE SEQUENCE [LARGE SCALE GENOMIC DNA]</scope>
    <source>
        <strain evidence="3">Ar21-2</strain>
    </source>
</reference>
<dbReference type="InterPro" id="IPR019410">
    <property type="entry name" value="Methyltransf_16"/>
</dbReference>
<dbReference type="Pfam" id="PF10294">
    <property type="entry name" value="Methyltransf_16"/>
    <property type="match status" value="1"/>
</dbReference>
<keyword evidence="3" id="KW-1185">Reference proteome</keyword>
<keyword evidence="1" id="KW-0949">S-adenosyl-L-methionine</keyword>